<dbReference type="PROSITE" id="PS50920">
    <property type="entry name" value="SOLCAR"/>
    <property type="match status" value="3"/>
</dbReference>
<evidence type="ECO:0000256" key="9">
    <source>
        <dbReference type="RuleBase" id="RU000488"/>
    </source>
</evidence>
<feature type="repeat" description="Solcar" evidence="8">
    <location>
        <begin position="108"/>
        <end position="202"/>
    </location>
</feature>
<dbReference type="GeneID" id="7049235"/>
<dbReference type="EMBL" id="KE651166">
    <property type="protein sequence ID" value="EEB07398.1"/>
    <property type="molecule type" value="Genomic_DNA"/>
</dbReference>
<dbReference type="Gene3D" id="1.50.40.10">
    <property type="entry name" value="Mitochondrial carrier domain"/>
    <property type="match status" value="2"/>
</dbReference>
<dbReference type="InterPro" id="IPR018108">
    <property type="entry name" value="MCP_transmembrane"/>
</dbReference>
<dbReference type="RefSeq" id="XP_002173691.1">
    <property type="nucleotide sequence ID" value="XM_002173655.2"/>
</dbReference>
<dbReference type="JaponicusDB" id="SJAG_02484">
    <property type="gene designation" value="mme1"/>
</dbReference>
<gene>
    <name evidence="11" type="primary">mme1</name>
    <name evidence="10" type="ORF">SJAG_02484</name>
</gene>
<dbReference type="GO" id="GO:1990616">
    <property type="term" value="P:magnesium ion export from mitochondrion"/>
    <property type="evidence" value="ECO:0000318"/>
    <property type="project" value="GO_Central"/>
</dbReference>
<feature type="repeat" description="Solcar" evidence="8">
    <location>
        <begin position="212"/>
        <end position="329"/>
    </location>
</feature>
<comment type="subcellular location">
    <subcellularLocation>
        <location evidence="1">Membrane</location>
        <topology evidence="1">Multi-pass membrane protein</topology>
    </subcellularLocation>
</comment>
<evidence type="ECO:0000256" key="8">
    <source>
        <dbReference type="PROSITE-ProRule" id="PRU00282"/>
    </source>
</evidence>
<dbReference type="GO" id="GO:0015095">
    <property type="term" value="F:magnesium ion transmembrane transporter activity"/>
    <property type="evidence" value="ECO:0000318"/>
    <property type="project" value="GO_Central"/>
</dbReference>
<dbReference type="OrthoDB" id="415315at2759"/>
<evidence type="ECO:0000256" key="1">
    <source>
        <dbReference type="ARBA" id="ARBA00004141"/>
    </source>
</evidence>
<keyword evidence="7 8" id="KW-0472">Membrane</keyword>
<dbReference type="GO" id="GO:0005743">
    <property type="term" value="C:mitochondrial inner membrane"/>
    <property type="evidence" value="ECO:0007669"/>
    <property type="project" value="EnsemblFungi"/>
</dbReference>
<evidence type="ECO:0000256" key="2">
    <source>
        <dbReference type="ARBA" id="ARBA00006375"/>
    </source>
</evidence>
<evidence type="ECO:0000256" key="7">
    <source>
        <dbReference type="ARBA" id="ARBA00023136"/>
    </source>
</evidence>
<dbReference type="HOGENOM" id="CLU_015166_3_2_1"/>
<evidence type="ECO:0000256" key="5">
    <source>
        <dbReference type="ARBA" id="ARBA00022737"/>
    </source>
</evidence>
<sequence length="337" mass="37013">MEVPIPVQTRGTSGYTAVMVAGGLGGGLGDLLMHSLDTVKTRQQGALNAQKYKGFLHAYRTIFVEEGLTRGLYGGILPAMMGSLPATAIFFGSYEFSKQRLLSLGGLPESLSYILSGFIADVAASFVYVPSEVLKTRLQLQGRYNNPYFKSNYNYRSLVDAIKQITKTEGPRTFFYGYRATLLRDIPFSGIQFLFYEKVRSLFQSYYGREDIGLFGELITGSIAGGGAGFLTTPLDVAKTRLQTGVRPKKNVVIDAKLSSLSSPMSTASTTAIPKTQSVRASVTITSVLADLYKTEGLRGIFRGVCPRITWTSAQSSLMFVFYESILQIFRRSKNIE</sequence>
<dbReference type="Pfam" id="PF00153">
    <property type="entry name" value="Mito_carr"/>
    <property type="match status" value="3"/>
</dbReference>
<dbReference type="SUPFAM" id="SSF103506">
    <property type="entry name" value="Mitochondrial carrier"/>
    <property type="match status" value="1"/>
</dbReference>
<dbReference type="eggNOG" id="KOG0770">
    <property type="taxonomic scope" value="Eukaryota"/>
</dbReference>
<comment type="similarity">
    <text evidence="2 9">Belongs to the mitochondrial carrier (TC 2.A.29) family.</text>
</comment>
<dbReference type="FunFam" id="1.50.40.10:FF:000095">
    <property type="entry name" value="Mitochondrial carrier protein"/>
    <property type="match status" value="1"/>
</dbReference>
<keyword evidence="12" id="KW-1185">Reference proteome</keyword>
<name>B6K2L7_SCHJY</name>
<accession>B6K2L7</accession>
<dbReference type="AlphaFoldDB" id="B6K2L7"/>
<dbReference type="PANTHER" id="PTHR45667">
    <property type="entry name" value="S-ADENOSYLMETHIONINE MITOCHONDRIAL CARRIER PROTEIN"/>
    <property type="match status" value="1"/>
</dbReference>
<evidence type="ECO:0000256" key="4">
    <source>
        <dbReference type="ARBA" id="ARBA00022692"/>
    </source>
</evidence>
<keyword evidence="3 9" id="KW-0813">Transport</keyword>
<evidence type="ECO:0000256" key="6">
    <source>
        <dbReference type="ARBA" id="ARBA00022989"/>
    </source>
</evidence>
<dbReference type="VEuPathDB" id="FungiDB:SJAG_02484"/>
<proteinExistence type="inferred from homology"/>
<evidence type="ECO:0000313" key="10">
    <source>
        <dbReference type="EMBL" id="EEB07398.1"/>
    </source>
</evidence>
<evidence type="ECO:0000313" key="11">
    <source>
        <dbReference type="JaponicusDB" id="SJAG_02484"/>
    </source>
</evidence>
<reference evidence="10 12" key="1">
    <citation type="journal article" date="2011" name="Science">
        <title>Comparative functional genomics of the fission yeasts.</title>
        <authorList>
            <person name="Rhind N."/>
            <person name="Chen Z."/>
            <person name="Yassour M."/>
            <person name="Thompson D.A."/>
            <person name="Haas B.J."/>
            <person name="Habib N."/>
            <person name="Wapinski I."/>
            <person name="Roy S."/>
            <person name="Lin M.F."/>
            <person name="Heiman D.I."/>
            <person name="Young S.K."/>
            <person name="Furuya K."/>
            <person name="Guo Y."/>
            <person name="Pidoux A."/>
            <person name="Chen H.M."/>
            <person name="Robbertse B."/>
            <person name="Goldberg J.M."/>
            <person name="Aoki K."/>
            <person name="Bayne E.H."/>
            <person name="Berlin A.M."/>
            <person name="Desjardins C.A."/>
            <person name="Dobbs E."/>
            <person name="Dukaj L."/>
            <person name="Fan L."/>
            <person name="FitzGerald M.G."/>
            <person name="French C."/>
            <person name="Gujja S."/>
            <person name="Hansen K."/>
            <person name="Keifenheim D."/>
            <person name="Levin J.Z."/>
            <person name="Mosher R.A."/>
            <person name="Mueller C.A."/>
            <person name="Pfiffner J."/>
            <person name="Priest M."/>
            <person name="Russ C."/>
            <person name="Smialowska A."/>
            <person name="Swoboda P."/>
            <person name="Sykes S.M."/>
            <person name="Vaughn M."/>
            <person name="Vengrova S."/>
            <person name="Yoder R."/>
            <person name="Zeng Q."/>
            <person name="Allshire R."/>
            <person name="Baulcombe D."/>
            <person name="Birren B.W."/>
            <person name="Brown W."/>
            <person name="Ekwall K."/>
            <person name="Kellis M."/>
            <person name="Leatherwood J."/>
            <person name="Levin H."/>
            <person name="Margalit H."/>
            <person name="Martienssen R."/>
            <person name="Nieduszynski C.A."/>
            <person name="Spatafora J.W."/>
            <person name="Friedman N."/>
            <person name="Dalgaard J.Z."/>
            <person name="Baumann P."/>
            <person name="Niki H."/>
            <person name="Regev A."/>
            <person name="Nusbaum C."/>
        </authorList>
    </citation>
    <scope>NUCLEOTIDE SEQUENCE [LARGE SCALE GENOMIC DNA]</scope>
    <source>
        <strain evidence="12">yFS275 / FY16936</strain>
    </source>
</reference>
<evidence type="ECO:0000313" key="12">
    <source>
        <dbReference type="Proteomes" id="UP000001744"/>
    </source>
</evidence>
<keyword evidence="4 8" id="KW-0812">Transmembrane</keyword>
<protein>
    <submittedName>
        <fullName evidence="10">ATP-Mg/Pi carrier protein</fullName>
    </submittedName>
</protein>
<dbReference type="OMA" id="FFGVYEF"/>
<feature type="repeat" description="Solcar" evidence="8">
    <location>
        <begin position="13"/>
        <end position="100"/>
    </location>
</feature>
<keyword evidence="6" id="KW-1133">Transmembrane helix</keyword>
<organism evidence="10 12">
    <name type="scientific">Schizosaccharomyces japonicus (strain yFS275 / FY16936)</name>
    <name type="common">Fission yeast</name>
    <dbReference type="NCBI Taxonomy" id="402676"/>
    <lineage>
        <taxon>Eukaryota</taxon>
        <taxon>Fungi</taxon>
        <taxon>Dikarya</taxon>
        <taxon>Ascomycota</taxon>
        <taxon>Taphrinomycotina</taxon>
        <taxon>Schizosaccharomycetes</taxon>
        <taxon>Schizosaccharomycetales</taxon>
        <taxon>Schizosaccharomycetaceae</taxon>
        <taxon>Schizosaccharomyces</taxon>
    </lineage>
</organism>
<dbReference type="Proteomes" id="UP000001744">
    <property type="component" value="Unassembled WGS sequence"/>
</dbReference>
<dbReference type="STRING" id="402676.B6K2L7"/>
<keyword evidence="5" id="KW-0677">Repeat</keyword>
<evidence type="ECO:0000256" key="3">
    <source>
        <dbReference type="ARBA" id="ARBA00022448"/>
    </source>
</evidence>
<dbReference type="InterPro" id="IPR023395">
    <property type="entry name" value="MCP_dom_sf"/>
</dbReference>